<proteinExistence type="predicted"/>
<dbReference type="Proteomes" id="UP000481858">
    <property type="component" value="Unassembled WGS sequence"/>
</dbReference>
<keyword evidence="3" id="KW-1185">Reference proteome</keyword>
<dbReference type="EMBL" id="WUBL01000112">
    <property type="protein sequence ID" value="KAF2965552.1"/>
    <property type="molecule type" value="Genomic_DNA"/>
</dbReference>
<accession>A0A7C8MIJ7</accession>
<dbReference type="InParanoid" id="A0A7C8MIJ7"/>
<organism evidence="2 3">
    <name type="scientific">Xylaria multiplex</name>
    <dbReference type="NCBI Taxonomy" id="323545"/>
    <lineage>
        <taxon>Eukaryota</taxon>
        <taxon>Fungi</taxon>
        <taxon>Dikarya</taxon>
        <taxon>Ascomycota</taxon>
        <taxon>Pezizomycotina</taxon>
        <taxon>Sordariomycetes</taxon>
        <taxon>Xylariomycetidae</taxon>
        <taxon>Xylariales</taxon>
        <taxon>Xylariaceae</taxon>
        <taxon>Xylaria</taxon>
    </lineage>
</organism>
<keyword evidence="1" id="KW-1133">Transmembrane helix</keyword>
<evidence type="ECO:0000256" key="1">
    <source>
        <dbReference type="SAM" id="Phobius"/>
    </source>
</evidence>
<evidence type="ECO:0000313" key="2">
    <source>
        <dbReference type="EMBL" id="KAF2965552.1"/>
    </source>
</evidence>
<keyword evidence="1" id="KW-0812">Transmembrane</keyword>
<comment type="caution">
    <text evidence="2">The sequence shown here is derived from an EMBL/GenBank/DDBJ whole genome shotgun (WGS) entry which is preliminary data.</text>
</comment>
<dbReference type="OrthoDB" id="5104027at2759"/>
<feature type="transmembrane region" description="Helical" evidence="1">
    <location>
        <begin position="185"/>
        <end position="206"/>
    </location>
</feature>
<sequence>MASFHNSFNGVAQHSDLLLEWDPVDAMGQPLVIHARLLNVTGDYKVNTFETDISSEFAPPEKGLCVVDNNAAGLTGDSFLWKDLPSPLPFLPTATYELQVLRQGQVGDIFSDLVIASSTPFAVSTEDRSGNNGGDWQTVGYFIEFSPLAFIGLIGRRQGINGTPSEPSKPTVLPHSHGNPDSSAAIVPGLVVPLVVGISICVLLCMQRRRKRMLEERQKERETLVID</sequence>
<dbReference type="AlphaFoldDB" id="A0A7C8MIJ7"/>
<name>A0A7C8MIJ7_9PEZI</name>
<protein>
    <submittedName>
        <fullName evidence="2">Uncharacterized protein</fullName>
    </submittedName>
</protein>
<keyword evidence="1" id="KW-0472">Membrane</keyword>
<gene>
    <name evidence="2" type="ORF">GQX73_g8031</name>
</gene>
<evidence type="ECO:0000313" key="3">
    <source>
        <dbReference type="Proteomes" id="UP000481858"/>
    </source>
</evidence>
<reference evidence="2 3" key="1">
    <citation type="submission" date="2019-12" db="EMBL/GenBank/DDBJ databases">
        <title>Draft genome sequence of the ascomycete Xylaria multiplex DSM 110363.</title>
        <authorList>
            <person name="Buettner E."/>
            <person name="Kellner H."/>
        </authorList>
    </citation>
    <scope>NUCLEOTIDE SEQUENCE [LARGE SCALE GENOMIC DNA]</scope>
    <source>
        <strain evidence="2 3">DSM 110363</strain>
    </source>
</reference>